<dbReference type="Pfam" id="PF05724">
    <property type="entry name" value="TPMT"/>
    <property type="match status" value="1"/>
</dbReference>
<dbReference type="PANTHER" id="PTHR32183:SF11">
    <property type="entry name" value="THIOL METHYLTRANSFERASE 2-RELATED"/>
    <property type="match status" value="1"/>
</dbReference>
<reference evidence="5 6" key="1">
    <citation type="submission" date="2015-01" db="EMBL/GenBank/DDBJ databases">
        <title>The Genome Sequence of Cladophialophora immunda CBS83496.</title>
        <authorList>
            <consortium name="The Broad Institute Genomics Platform"/>
            <person name="Cuomo C."/>
            <person name="de Hoog S."/>
            <person name="Gorbushina A."/>
            <person name="Stielow B."/>
            <person name="Teixiera M."/>
            <person name="Abouelleil A."/>
            <person name="Chapman S.B."/>
            <person name="Priest M."/>
            <person name="Young S.K."/>
            <person name="Wortman J."/>
            <person name="Nusbaum C."/>
            <person name="Birren B."/>
        </authorList>
    </citation>
    <scope>NUCLEOTIDE SEQUENCE [LARGE SCALE GENOMIC DNA]</scope>
    <source>
        <strain evidence="5 6">CBS 83496</strain>
    </source>
</reference>
<dbReference type="GeneID" id="27346923"/>
<dbReference type="AlphaFoldDB" id="A0A0D1ZJB2"/>
<evidence type="ECO:0000313" key="5">
    <source>
        <dbReference type="EMBL" id="KIW28041.1"/>
    </source>
</evidence>
<sequence>MFSHLTPHYTRELVSLANNAIRNKSTTSPSLLSGLCISKDSRTKAVFRPSTRTAGPQSRSLHQQLPTTFPFRQICPTHGPSPIHRRPSIPFVAARRFEANLRSLCSAASPVLVVPTAIMSSTSATAENREKLKGHMSKYQGGAYTEGWAELWNKGDFLPWDRGSPSPALADTLVNHAQVIGNALLASSADGQKHRKRALVPGCGRGVDVLLLASFGYDVVGLEYAEKALEACKKYVAENGDKYPTYDENIGKGKMVFLQGDFYKDEWVEKTRAELGAGGEWDGKFDLIYDYTFFCAMHPGMRPAWAKRMTELLRQSPQANLVCLEFPVAKPVKSGGPPYGVAPKTYFEHLSHPGEEIPYDEEGNVKMNPLAPSGPGALERVGHWHPADTHNVGKDKDGNVEDYISVWRHR</sequence>
<dbReference type="HOGENOM" id="CLU_056435_7_0_1"/>
<dbReference type="GO" id="GO:0008757">
    <property type="term" value="F:S-adenosylmethionine-dependent methyltransferase activity"/>
    <property type="evidence" value="ECO:0007669"/>
    <property type="project" value="InterPro"/>
</dbReference>
<evidence type="ECO:0000256" key="2">
    <source>
        <dbReference type="ARBA" id="ARBA00022603"/>
    </source>
</evidence>
<dbReference type="EMBL" id="KN847043">
    <property type="protein sequence ID" value="KIW28041.1"/>
    <property type="molecule type" value="Genomic_DNA"/>
</dbReference>
<keyword evidence="6" id="KW-1185">Reference proteome</keyword>
<gene>
    <name evidence="5" type="ORF">PV07_07729</name>
</gene>
<keyword evidence="2" id="KW-0489">Methyltransferase</keyword>
<dbReference type="VEuPathDB" id="FungiDB:PV07_07729"/>
<proteinExistence type="predicted"/>
<dbReference type="RefSeq" id="XP_016248257.1">
    <property type="nucleotide sequence ID" value="XM_016394838.1"/>
</dbReference>
<dbReference type="SUPFAM" id="SSF53335">
    <property type="entry name" value="S-adenosyl-L-methionine-dependent methyltransferases"/>
    <property type="match status" value="1"/>
</dbReference>
<dbReference type="InterPro" id="IPR008854">
    <property type="entry name" value="TPMT"/>
</dbReference>
<protein>
    <recommendedName>
        <fullName evidence="7">Thiol methyltransferase</fullName>
    </recommendedName>
</protein>
<dbReference type="STRING" id="569365.A0A0D1ZJB2"/>
<keyword evidence="1" id="KW-0597">Phosphoprotein</keyword>
<evidence type="ECO:0000256" key="4">
    <source>
        <dbReference type="ARBA" id="ARBA00022691"/>
    </source>
</evidence>
<dbReference type="Gene3D" id="3.40.50.150">
    <property type="entry name" value="Vaccinia Virus protein VP39"/>
    <property type="match status" value="1"/>
</dbReference>
<evidence type="ECO:0000256" key="3">
    <source>
        <dbReference type="ARBA" id="ARBA00022679"/>
    </source>
</evidence>
<evidence type="ECO:0000256" key="1">
    <source>
        <dbReference type="ARBA" id="ARBA00022553"/>
    </source>
</evidence>
<dbReference type="InterPro" id="IPR029063">
    <property type="entry name" value="SAM-dependent_MTases_sf"/>
</dbReference>
<dbReference type="OrthoDB" id="276151at2759"/>
<dbReference type="PROSITE" id="PS51585">
    <property type="entry name" value="SAM_MT_TPMT"/>
    <property type="match status" value="1"/>
</dbReference>
<organism evidence="5 6">
    <name type="scientific">Cladophialophora immunda</name>
    <dbReference type="NCBI Taxonomy" id="569365"/>
    <lineage>
        <taxon>Eukaryota</taxon>
        <taxon>Fungi</taxon>
        <taxon>Dikarya</taxon>
        <taxon>Ascomycota</taxon>
        <taxon>Pezizomycotina</taxon>
        <taxon>Eurotiomycetes</taxon>
        <taxon>Chaetothyriomycetidae</taxon>
        <taxon>Chaetothyriales</taxon>
        <taxon>Herpotrichiellaceae</taxon>
        <taxon>Cladophialophora</taxon>
    </lineage>
</organism>
<name>A0A0D1ZJB2_9EURO</name>
<dbReference type="GO" id="GO:0032259">
    <property type="term" value="P:methylation"/>
    <property type="evidence" value="ECO:0007669"/>
    <property type="project" value="UniProtKB-KW"/>
</dbReference>
<evidence type="ECO:0000313" key="6">
    <source>
        <dbReference type="Proteomes" id="UP000054466"/>
    </source>
</evidence>
<dbReference type="PANTHER" id="PTHR32183">
    <property type="match status" value="1"/>
</dbReference>
<dbReference type="Proteomes" id="UP000054466">
    <property type="component" value="Unassembled WGS sequence"/>
</dbReference>
<keyword evidence="3" id="KW-0808">Transferase</keyword>
<accession>A0A0D1ZJB2</accession>
<dbReference type="CDD" id="cd02440">
    <property type="entry name" value="AdoMet_MTases"/>
    <property type="match status" value="1"/>
</dbReference>
<evidence type="ECO:0008006" key="7">
    <source>
        <dbReference type="Google" id="ProtNLM"/>
    </source>
</evidence>
<keyword evidence="4" id="KW-0949">S-adenosyl-L-methionine</keyword>